<evidence type="ECO:0000313" key="3">
    <source>
        <dbReference type="Proteomes" id="UP000053820"/>
    </source>
</evidence>
<dbReference type="Proteomes" id="UP000053820">
    <property type="component" value="Unassembled WGS sequence"/>
</dbReference>
<keyword evidence="3" id="KW-1185">Reference proteome</keyword>
<feature type="compositionally biased region" description="Low complexity" evidence="1">
    <location>
        <begin position="91"/>
        <end position="116"/>
    </location>
</feature>
<dbReference type="HOGENOM" id="CLU_035442_0_0_1"/>
<dbReference type="EMBL" id="KN840078">
    <property type="protein sequence ID" value="KIJ57861.1"/>
    <property type="molecule type" value="Genomic_DNA"/>
</dbReference>
<feature type="compositionally biased region" description="Basic residues" evidence="1">
    <location>
        <begin position="59"/>
        <end position="76"/>
    </location>
</feature>
<dbReference type="AlphaFoldDB" id="A0A0C9W5I8"/>
<sequence>MEKAHPTFTFSENGWKLDRMATASYSAWQRSYLDQAGNWKPRSSSPEQYDSDEDDVKTSKKRKQKSSSGGKRKRIKINSSSDVDLSNDAGSSESSPSTSRSPSPSPSPSQASEPSCSPSPLPTQTPESLRSPSPSPPDLVPVPEPIKAINPLSALSLAAAGIVIPPIPSIIAPTTLAITVSPTPVSEPPVADTATPVITASAPVVTRKIFPPNPRLRPYPHRAALKMVPSKPPKCANLCAHRWFQKFNGKGAMVGGTRDQFKIYWDGLGKTKQRVYEDEADALLAVHGEKPNSKNRYSSSVYYFPLSSRLHCPLSSSLSSLTFSSLFSPPFPARPGPSIPAPSDTY</sequence>
<evidence type="ECO:0000313" key="2">
    <source>
        <dbReference type="EMBL" id="KIJ57861.1"/>
    </source>
</evidence>
<feature type="compositionally biased region" description="Polar residues" evidence="1">
    <location>
        <begin position="78"/>
        <end position="90"/>
    </location>
</feature>
<feature type="compositionally biased region" description="Pro residues" evidence="1">
    <location>
        <begin position="133"/>
        <end position="142"/>
    </location>
</feature>
<reference evidence="2 3" key="1">
    <citation type="submission" date="2014-04" db="EMBL/GenBank/DDBJ databases">
        <title>Evolutionary Origins and Diversification of the Mycorrhizal Mutualists.</title>
        <authorList>
            <consortium name="DOE Joint Genome Institute"/>
            <consortium name="Mycorrhizal Genomics Consortium"/>
            <person name="Kohler A."/>
            <person name="Kuo A."/>
            <person name="Nagy L.G."/>
            <person name="Floudas D."/>
            <person name="Copeland A."/>
            <person name="Barry K.W."/>
            <person name="Cichocki N."/>
            <person name="Veneault-Fourrey C."/>
            <person name="LaButti K."/>
            <person name="Lindquist E.A."/>
            <person name="Lipzen A."/>
            <person name="Lundell T."/>
            <person name="Morin E."/>
            <person name="Murat C."/>
            <person name="Riley R."/>
            <person name="Ohm R."/>
            <person name="Sun H."/>
            <person name="Tunlid A."/>
            <person name="Henrissat B."/>
            <person name="Grigoriev I.V."/>
            <person name="Hibbett D.S."/>
            <person name="Martin F."/>
        </authorList>
    </citation>
    <scope>NUCLEOTIDE SEQUENCE [LARGE SCALE GENOMIC DNA]</scope>
    <source>
        <strain evidence="2 3">MD-312</strain>
    </source>
</reference>
<dbReference type="OrthoDB" id="2689266at2759"/>
<organism evidence="2 3">
    <name type="scientific">Hydnomerulius pinastri MD-312</name>
    <dbReference type="NCBI Taxonomy" id="994086"/>
    <lineage>
        <taxon>Eukaryota</taxon>
        <taxon>Fungi</taxon>
        <taxon>Dikarya</taxon>
        <taxon>Basidiomycota</taxon>
        <taxon>Agaricomycotina</taxon>
        <taxon>Agaricomycetes</taxon>
        <taxon>Agaricomycetidae</taxon>
        <taxon>Boletales</taxon>
        <taxon>Boletales incertae sedis</taxon>
        <taxon>Leucogyrophana</taxon>
    </lineage>
</organism>
<proteinExistence type="predicted"/>
<gene>
    <name evidence="2" type="ORF">HYDPIDRAFT_34730</name>
</gene>
<name>A0A0C9W5I8_9AGAM</name>
<evidence type="ECO:0000256" key="1">
    <source>
        <dbReference type="SAM" id="MobiDB-lite"/>
    </source>
</evidence>
<protein>
    <submittedName>
        <fullName evidence="2">Uncharacterized protein</fullName>
    </submittedName>
</protein>
<feature type="region of interest" description="Disordered" evidence="1">
    <location>
        <begin position="35"/>
        <end position="142"/>
    </location>
</feature>
<accession>A0A0C9W5I8</accession>